<dbReference type="SUPFAM" id="SSF56112">
    <property type="entry name" value="Protein kinase-like (PK-like)"/>
    <property type="match status" value="1"/>
</dbReference>
<evidence type="ECO:0000256" key="8">
    <source>
        <dbReference type="ARBA" id="ARBA00022777"/>
    </source>
</evidence>
<evidence type="ECO:0000256" key="11">
    <source>
        <dbReference type="ARBA" id="ARBA00023136"/>
    </source>
</evidence>
<evidence type="ECO:0000256" key="4">
    <source>
        <dbReference type="ARBA" id="ARBA00022692"/>
    </source>
</evidence>
<dbReference type="InterPro" id="IPR000719">
    <property type="entry name" value="Prot_kinase_dom"/>
</dbReference>
<dbReference type="PANTHER" id="PTHR27002:SF929">
    <property type="entry name" value="GNK2-LIKE DOMAIN-CONTAINING PROTEIN-RELATED"/>
    <property type="match status" value="1"/>
</dbReference>
<dbReference type="GO" id="GO:0005886">
    <property type="term" value="C:plasma membrane"/>
    <property type="evidence" value="ECO:0007669"/>
    <property type="project" value="TreeGrafter"/>
</dbReference>
<evidence type="ECO:0000256" key="7">
    <source>
        <dbReference type="ARBA" id="ARBA00022741"/>
    </source>
</evidence>
<comment type="subcellular location">
    <subcellularLocation>
        <location evidence="1">Membrane</location>
        <topology evidence="1">Single-pass membrane protein</topology>
    </subcellularLocation>
</comment>
<reference evidence="19" key="1">
    <citation type="submission" date="2023-04" db="EMBL/GenBank/DDBJ databases">
        <authorList>
            <person name="Vijverberg K."/>
            <person name="Xiong W."/>
            <person name="Schranz E."/>
        </authorList>
    </citation>
    <scope>NUCLEOTIDE SEQUENCE</scope>
</reference>
<dbReference type="GO" id="GO:0005524">
    <property type="term" value="F:ATP binding"/>
    <property type="evidence" value="ECO:0007669"/>
    <property type="project" value="UniProtKB-KW"/>
</dbReference>
<feature type="domain" description="Gnk2-homologous" evidence="18">
    <location>
        <begin position="136"/>
        <end position="244"/>
    </location>
</feature>
<dbReference type="PROSITE" id="PS00108">
    <property type="entry name" value="PROTEIN_KINASE_ST"/>
    <property type="match status" value="1"/>
</dbReference>
<dbReference type="InterPro" id="IPR011009">
    <property type="entry name" value="Kinase-like_dom_sf"/>
</dbReference>
<evidence type="ECO:0000259" key="18">
    <source>
        <dbReference type="PROSITE" id="PS51473"/>
    </source>
</evidence>
<proteinExistence type="predicted"/>
<dbReference type="PROSITE" id="PS50011">
    <property type="entry name" value="PROTEIN_KINASE_DOM"/>
    <property type="match status" value="1"/>
</dbReference>
<dbReference type="PROSITE" id="PS51473">
    <property type="entry name" value="GNK2"/>
    <property type="match status" value="2"/>
</dbReference>
<keyword evidence="8" id="KW-0418">Kinase</keyword>
<protein>
    <recommendedName>
        <fullName evidence="21">Cysteine-rich receptor-like protein kinase</fullName>
    </recommendedName>
</protein>
<keyword evidence="4 15" id="KW-0812">Transmembrane</keyword>
<dbReference type="PANTHER" id="PTHR27002">
    <property type="entry name" value="RECEPTOR-LIKE SERINE/THREONINE-PROTEIN KINASE SD1-8"/>
    <property type="match status" value="1"/>
</dbReference>
<keyword evidence="5 16" id="KW-0732">Signal</keyword>
<evidence type="ECO:0000259" key="17">
    <source>
        <dbReference type="PROSITE" id="PS50011"/>
    </source>
</evidence>
<keyword evidence="12" id="KW-0675">Receptor</keyword>
<feature type="signal peptide" evidence="16">
    <location>
        <begin position="1"/>
        <end position="23"/>
    </location>
</feature>
<dbReference type="FunFam" id="1.10.510.10:FF:000129">
    <property type="entry name" value="cysteine-rich receptor-like protein kinase 10"/>
    <property type="match status" value="1"/>
</dbReference>
<gene>
    <name evidence="19" type="ORF">LSALG_LOCUS31686</name>
</gene>
<evidence type="ECO:0000256" key="3">
    <source>
        <dbReference type="ARBA" id="ARBA00022679"/>
    </source>
</evidence>
<dbReference type="InterPro" id="IPR008271">
    <property type="entry name" value="Ser/Thr_kinase_AS"/>
</dbReference>
<evidence type="ECO:0000256" key="6">
    <source>
        <dbReference type="ARBA" id="ARBA00022737"/>
    </source>
</evidence>
<dbReference type="AlphaFoldDB" id="A0AA35ZI65"/>
<organism evidence="19 20">
    <name type="scientific">Lactuca saligna</name>
    <name type="common">Willowleaf lettuce</name>
    <dbReference type="NCBI Taxonomy" id="75948"/>
    <lineage>
        <taxon>Eukaryota</taxon>
        <taxon>Viridiplantae</taxon>
        <taxon>Streptophyta</taxon>
        <taxon>Embryophyta</taxon>
        <taxon>Tracheophyta</taxon>
        <taxon>Spermatophyta</taxon>
        <taxon>Magnoliopsida</taxon>
        <taxon>eudicotyledons</taxon>
        <taxon>Gunneridae</taxon>
        <taxon>Pentapetalae</taxon>
        <taxon>asterids</taxon>
        <taxon>campanulids</taxon>
        <taxon>Asterales</taxon>
        <taxon>Asteraceae</taxon>
        <taxon>Cichorioideae</taxon>
        <taxon>Cichorieae</taxon>
        <taxon>Lactucinae</taxon>
        <taxon>Lactuca</taxon>
    </lineage>
</organism>
<evidence type="ECO:0000256" key="5">
    <source>
        <dbReference type="ARBA" id="ARBA00022729"/>
    </source>
</evidence>
<keyword evidence="10 15" id="KW-1133">Transmembrane helix</keyword>
<feature type="domain" description="Gnk2-homologous" evidence="18">
    <location>
        <begin position="27"/>
        <end position="130"/>
    </location>
</feature>
<keyword evidence="11 15" id="KW-0472">Membrane</keyword>
<feature type="region of interest" description="Disordered" evidence="14">
    <location>
        <begin position="250"/>
        <end position="272"/>
    </location>
</feature>
<evidence type="ECO:0000313" key="20">
    <source>
        <dbReference type="Proteomes" id="UP001177003"/>
    </source>
</evidence>
<dbReference type="Gene3D" id="1.10.510.10">
    <property type="entry name" value="Transferase(Phosphotransferase) domain 1"/>
    <property type="match status" value="1"/>
</dbReference>
<evidence type="ECO:0000256" key="14">
    <source>
        <dbReference type="SAM" id="MobiDB-lite"/>
    </source>
</evidence>
<dbReference type="InterPro" id="IPR001245">
    <property type="entry name" value="Ser-Thr/Tyr_kinase_cat_dom"/>
</dbReference>
<dbReference type="Gene3D" id="3.30.430.20">
    <property type="entry name" value="Gnk2 domain, C-X8-C-X2-C motif"/>
    <property type="match status" value="2"/>
</dbReference>
<dbReference type="InterPro" id="IPR038408">
    <property type="entry name" value="GNK2_sf"/>
</dbReference>
<sequence>MESSFIIPCLLLLLLQFLCLAAGQLNYFPIFRCRDDGNFTRNSTYETNLKTAFASLSATAATGYGFYNTSAGVSPNAVTAIALCRGDVGSETCRDCIRNSIVLLRQNCANQLEALIWSSNCSVRYSNRTYTSVVDVRPNARVSSSINASDIDVFDKALRNLEGRLRVEAAGGNSLRKFATGDVGFGPDSSKIYALMQCSPDLSSFDCNSCLSVVYRESQGCCDGEIDVGVFYPSCSVRYSNASFYNDPPAIKLPSPPPSSPESPAIPGGRGNSPKSSIYVIVPVACVLGGILIIIGLCLFIKRRRKNNIKDAAAAAKKESGTAFSSLVMNENQNISANLAQAGSAEMEMGAVGSLQFDLVTIEAATNSFFDGNKIGQGGFGPVYKGVLANGMEVAVKRLSKSSGQGFCLDADEKLLIYEYVSNKSLDYFLFNPNRHGQLDWPKRYKIIGGITRGMLYLHEDSRLRIIHRDLKVSNILLDFDMNPKISDFGLARIVGVDQTEVNTNRIVGTYGYMSPEYAMHGHFSVKSDVFAFGIVVLEIITGKKSSRFYNEDDHQDLSHFAWKSWIDGRAMELMDPTMVETCSKDEVMRCINIALLCVQEDVDARPSMAYVLNILNNYSISLPTPTRTPHYLPKRHDSYSSSSKSVSKSTDESLITNVYAR</sequence>
<keyword evidence="7" id="KW-0547">Nucleotide-binding</keyword>
<dbReference type="FunFam" id="3.30.430.20:FF:000003">
    <property type="entry name" value="Cysteine-rich RLK (RECEPTOR-like protein kinase) 10"/>
    <property type="match status" value="1"/>
</dbReference>
<evidence type="ECO:0000256" key="12">
    <source>
        <dbReference type="ARBA" id="ARBA00023170"/>
    </source>
</evidence>
<evidence type="ECO:0000256" key="16">
    <source>
        <dbReference type="SAM" id="SignalP"/>
    </source>
</evidence>
<evidence type="ECO:0000256" key="1">
    <source>
        <dbReference type="ARBA" id="ARBA00004167"/>
    </source>
</evidence>
<dbReference type="GO" id="GO:0006950">
    <property type="term" value="P:response to stress"/>
    <property type="evidence" value="ECO:0007669"/>
    <property type="project" value="UniProtKB-ARBA"/>
</dbReference>
<dbReference type="Proteomes" id="UP001177003">
    <property type="component" value="Chromosome 7"/>
</dbReference>
<keyword evidence="13" id="KW-0325">Glycoprotein</keyword>
<dbReference type="Gene3D" id="3.30.200.20">
    <property type="entry name" value="Phosphorylase Kinase, domain 1"/>
    <property type="match status" value="1"/>
</dbReference>
<keyword evidence="9" id="KW-0067">ATP-binding</keyword>
<evidence type="ECO:0000256" key="10">
    <source>
        <dbReference type="ARBA" id="ARBA00022989"/>
    </source>
</evidence>
<evidence type="ECO:0000256" key="2">
    <source>
        <dbReference type="ARBA" id="ARBA00022527"/>
    </source>
</evidence>
<evidence type="ECO:0008006" key="21">
    <source>
        <dbReference type="Google" id="ProtNLM"/>
    </source>
</evidence>
<feature type="transmembrane region" description="Helical" evidence="15">
    <location>
        <begin position="278"/>
        <end position="301"/>
    </location>
</feature>
<evidence type="ECO:0000256" key="9">
    <source>
        <dbReference type="ARBA" id="ARBA00022840"/>
    </source>
</evidence>
<name>A0AA35ZI65_LACSI</name>
<keyword evidence="6" id="KW-0677">Repeat</keyword>
<evidence type="ECO:0000256" key="15">
    <source>
        <dbReference type="SAM" id="Phobius"/>
    </source>
</evidence>
<keyword evidence="2" id="KW-0723">Serine/threonine-protein kinase</keyword>
<dbReference type="Pfam" id="PF07714">
    <property type="entry name" value="PK_Tyr_Ser-Thr"/>
    <property type="match status" value="1"/>
</dbReference>
<dbReference type="Pfam" id="PF01657">
    <property type="entry name" value="Stress-antifung"/>
    <property type="match status" value="2"/>
</dbReference>
<evidence type="ECO:0000256" key="13">
    <source>
        <dbReference type="ARBA" id="ARBA00023180"/>
    </source>
</evidence>
<dbReference type="CDD" id="cd23509">
    <property type="entry name" value="Gnk2-like"/>
    <property type="match status" value="2"/>
</dbReference>
<accession>A0AA35ZI65</accession>
<dbReference type="SMART" id="SM00220">
    <property type="entry name" value="S_TKc"/>
    <property type="match status" value="1"/>
</dbReference>
<dbReference type="InterPro" id="IPR002902">
    <property type="entry name" value="GNK2"/>
</dbReference>
<keyword evidence="3" id="KW-0808">Transferase</keyword>
<keyword evidence="20" id="KW-1185">Reference proteome</keyword>
<feature type="chain" id="PRO_5041425515" description="Cysteine-rich receptor-like protein kinase" evidence="16">
    <location>
        <begin position="24"/>
        <end position="662"/>
    </location>
</feature>
<dbReference type="GO" id="GO:0004674">
    <property type="term" value="F:protein serine/threonine kinase activity"/>
    <property type="evidence" value="ECO:0007669"/>
    <property type="project" value="UniProtKB-KW"/>
</dbReference>
<dbReference type="EMBL" id="OX465083">
    <property type="protein sequence ID" value="CAI9292623.1"/>
    <property type="molecule type" value="Genomic_DNA"/>
</dbReference>
<feature type="domain" description="Protein kinase" evidence="17">
    <location>
        <begin position="369"/>
        <end position="620"/>
    </location>
</feature>
<evidence type="ECO:0000313" key="19">
    <source>
        <dbReference type="EMBL" id="CAI9292623.1"/>
    </source>
</evidence>